<dbReference type="KEGG" id="pcy:PCYB_005710"/>
<dbReference type="Proteomes" id="UP000006319">
    <property type="component" value="Unassembled WGS sequence"/>
</dbReference>
<evidence type="ECO:0000313" key="2">
    <source>
        <dbReference type="EMBL" id="GAB69822.1"/>
    </source>
</evidence>
<dbReference type="InterPro" id="IPR008780">
    <property type="entry name" value="Plasmodium_Vir"/>
</dbReference>
<gene>
    <name evidence="2" type="ORF">PCYB_005710</name>
</gene>
<feature type="compositionally biased region" description="Low complexity" evidence="1">
    <location>
        <begin position="246"/>
        <end position="261"/>
    </location>
</feature>
<organism evidence="2 3">
    <name type="scientific">Plasmodium cynomolgi (strain B)</name>
    <dbReference type="NCBI Taxonomy" id="1120755"/>
    <lineage>
        <taxon>Eukaryota</taxon>
        <taxon>Sar</taxon>
        <taxon>Alveolata</taxon>
        <taxon>Apicomplexa</taxon>
        <taxon>Aconoidasida</taxon>
        <taxon>Haemosporida</taxon>
        <taxon>Plasmodiidae</taxon>
        <taxon>Plasmodium</taxon>
        <taxon>Plasmodium (Plasmodium)</taxon>
    </lineage>
</organism>
<dbReference type="Pfam" id="PF05795">
    <property type="entry name" value="Plasmodium_Vir"/>
    <property type="match status" value="1"/>
</dbReference>
<dbReference type="OrthoDB" id="388616at2759"/>
<dbReference type="VEuPathDB" id="PlasmoDB:PCYB_005710"/>
<dbReference type="OMA" id="YAYFREY"/>
<dbReference type="PhylomeDB" id="K6VK53"/>
<protein>
    <recommendedName>
        <fullName evidence="4">CYIR protein</fullName>
    </recommendedName>
</protein>
<dbReference type="EMBL" id="DF157898">
    <property type="protein sequence ID" value="GAB69822.1"/>
    <property type="molecule type" value="Genomic_DNA"/>
</dbReference>
<feature type="compositionally biased region" description="Polar residues" evidence="1">
    <location>
        <begin position="296"/>
        <end position="305"/>
    </location>
</feature>
<dbReference type="RefSeq" id="XP_004228040.1">
    <property type="nucleotide sequence ID" value="XM_004227992.1"/>
</dbReference>
<evidence type="ECO:0000256" key="1">
    <source>
        <dbReference type="SAM" id="MobiDB-lite"/>
    </source>
</evidence>
<proteinExistence type="predicted"/>
<dbReference type="GeneID" id="14696364"/>
<sequence length="377" mass="43179">MSKPSDQIPEHIWEDAWKDLQLNKIYEDFFSKSEKYEPHNDCNLFNAGYKNHEGAKDICNKFVHFLKKIYENTDEKKSKDYCNYLPYWLYDEIKGKYKSNDNIRSIPFVNDLINVQSKVNVNIIPKKRCFLEYENGVNLGEIQKRKIFYAYFREYENVKSIINKNKKDECSKYNKYINSINLLYKVYKEKYCKGIWLWVGPPKYIDCDSKYDPNNLISILKDCENKEAKRGGNSGFFSLISGLLSPSPKSSKTNSVTSVKGPTRAVTPETKTLASEKGVTDKGTPNGKHLPAAPSSKDNGVTETSKGLVVSRDSSGSASRGDAAGMHNEVLHQAPVSLQPVGSSTHPKEDMKSGVAHGRRYRTWDHGWFFFYFRKCI</sequence>
<name>K6VK53_PLACD</name>
<accession>K6VK53</accession>
<feature type="compositionally biased region" description="Low complexity" evidence="1">
    <location>
        <begin position="311"/>
        <end position="323"/>
    </location>
</feature>
<feature type="region of interest" description="Disordered" evidence="1">
    <location>
        <begin position="246"/>
        <end position="323"/>
    </location>
</feature>
<dbReference type="AlphaFoldDB" id="K6VK53"/>
<reference evidence="2 3" key="1">
    <citation type="journal article" date="2012" name="Nat. Genet.">
        <title>Plasmodium cynomolgi genome sequences provide insight into Plasmodium vivax and the monkey malaria clade.</title>
        <authorList>
            <person name="Tachibana S."/>
            <person name="Sullivan S.A."/>
            <person name="Kawai S."/>
            <person name="Nakamura S."/>
            <person name="Kim H.R."/>
            <person name="Goto N."/>
            <person name="Arisue N."/>
            <person name="Palacpac N.M.Q."/>
            <person name="Honma H."/>
            <person name="Yagi M."/>
            <person name="Tougan T."/>
            <person name="Katakai Y."/>
            <person name="Kaneko O."/>
            <person name="Mita T."/>
            <person name="Kita K."/>
            <person name="Yasutomi Y."/>
            <person name="Sutton P.L."/>
            <person name="Shakhbatyan R."/>
            <person name="Horii T."/>
            <person name="Yasunaga T."/>
            <person name="Barnwell J.W."/>
            <person name="Escalante A.A."/>
            <person name="Carlton J.M."/>
            <person name="Tanabe K."/>
        </authorList>
    </citation>
    <scope>NUCLEOTIDE SEQUENCE [LARGE SCALE GENOMIC DNA]</scope>
    <source>
        <strain evidence="2 3">B</strain>
    </source>
</reference>
<evidence type="ECO:0000313" key="3">
    <source>
        <dbReference type="Proteomes" id="UP000006319"/>
    </source>
</evidence>
<evidence type="ECO:0008006" key="4">
    <source>
        <dbReference type="Google" id="ProtNLM"/>
    </source>
</evidence>
<keyword evidence="3" id="KW-1185">Reference proteome</keyword>